<name>A0A7J0FRG2_9ERIC</name>
<reference evidence="1 2" key="1">
    <citation type="submission" date="2019-07" db="EMBL/GenBank/DDBJ databases">
        <title>De Novo Assembly of kiwifruit Actinidia rufa.</title>
        <authorList>
            <person name="Sugita-Konishi S."/>
            <person name="Sato K."/>
            <person name="Mori E."/>
            <person name="Abe Y."/>
            <person name="Kisaki G."/>
            <person name="Hamano K."/>
            <person name="Suezawa K."/>
            <person name="Otani M."/>
            <person name="Fukuda T."/>
            <person name="Manabe T."/>
            <person name="Gomi K."/>
            <person name="Tabuchi M."/>
            <person name="Akimitsu K."/>
            <person name="Kataoka I."/>
        </authorList>
    </citation>
    <scope>NUCLEOTIDE SEQUENCE [LARGE SCALE GENOMIC DNA]</scope>
    <source>
        <strain evidence="2">cv. Fuchu</strain>
    </source>
</reference>
<keyword evidence="2" id="KW-1185">Reference proteome</keyword>
<comment type="caution">
    <text evidence="1">The sequence shown here is derived from an EMBL/GenBank/DDBJ whole genome shotgun (WGS) entry which is preliminary data.</text>
</comment>
<dbReference type="Proteomes" id="UP000585474">
    <property type="component" value="Unassembled WGS sequence"/>
</dbReference>
<evidence type="ECO:0000313" key="2">
    <source>
        <dbReference type="Proteomes" id="UP000585474"/>
    </source>
</evidence>
<proteinExistence type="predicted"/>
<dbReference type="OrthoDB" id="10068079at2759"/>
<organism evidence="1 2">
    <name type="scientific">Actinidia rufa</name>
    <dbReference type="NCBI Taxonomy" id="165716"/>
    <lineage>
        <taxon>Eukaryota</taxon>
        <taxon>Viridiplantae</taxon>
        <taxon>Streptophyta</taxon>
        <taxon>Embryophyta</taxon>
        <taxon>Tracheophyta</taxon>
        <taxon>Spermatophyta</taxon>
        <taxon>Magnoliopsida</taxon>
        <taxon>eudicotyledons</taxon>
        <taxon>Gunneridae</taxon>
        <taxon>Pentapetalae</taxon>
        <taxon>asterids</taxon>
        <taxon>Ericales</taxon>
        <taxon>Actinidiaceae</taxon>
        <taxon>Actinidia</taxon>
    </lineage>
</organism>
<sequence length="98" mass="10439">MGLGGAAEALIQAPEASIQAPDGSIQATDGSIQATDGLIQRVRTAQKLSETIRELGEREAGEKGYQRRTSPAKHWIEEVKGGEKLSGASIRQPNGLLW</sequence>
<gene>
    <name evidence="1" type="ORF">Acr_14g0003850</name>
</gene>
<dbReference type="AlphaFoldDB" id="A0A7J0FRG2"/>
<accession>A0A7J0FRG2</accession>
<protein>
    <submittedName>
        <fullName evidence="1">Uncharacterized protein</fullName>
    </submittedName>
</protein>
<evidence type="ECO:0000313" key="1">
    <source>
        <dbReference type="EMBL" id="GFZ00750.1"/>
    </source>
</evidence>
<dbReference type="EMBL" id="BJWL01000014">
    <property type="protein sequence ID" value="GFZ00750.1"/>
    <property type="molecule type" value="Genomic_DNA"/>
</dbReference>